<dbReference type="Pfam" id="PF02358">
    <property type="entry name" value="Trehalose_PPase"/>
    <property type="match status" value="1"/>
</dbReference>
<evidence type="ECO:0000313" key="3">
    <source>
        <dbReference type="EMBL" id="KYG60578.1"/>
    </source>
</evidence>
<dbReference type="GO" id="GO:0004805">
    <property type="term" value="F:trehalose-phosphatase activity"/>
    <property type="evidence" value="ECO:0007669"/>
    <property type="project" value="TreeGrafter"/>
</dbReference>
<dbReference type="GO" id="GO:0005992">
    <property type="term" value="P:trehalose biosynthetic process"/>
    <property type="evidence" value="ECO:0007669"/>
    <property type="project" value="InterPro"/>
</dbReference>
<dbReference type="Proteomes" id="UP000075391">
    <property type="component" value="Unassembled WGS sequence"/>
</dbReference>
<sequence length="748" mass="84894">MSEKPKRIFISNRLPFNITADGELKRGSGGLVSALLGVSLDEPFAWFGFDTDKDEAERLQNKVREAHPHLQSYPVYISKERYEKYYDGFSNEIIWPLFHYESQLTGFIRENWEAYKEANQIMADEIVKVATDKDTIWIHDFHFLLLPKMIRERLPGVKIGFFLHIPFPSAELFRQLPVREELLSAMLHSDLIGFHEHSYLRQFTVSLKSILGLDTSFFKADLNGHTAHLGVYPISIESDAYKAKASSPEVQQKCDYYASVSNVPFTLLGVDRLDYTKGLVLKLRGLHRAFTKYPELIGKISLLQIAVPTRENVPAYMDLKKEIEQLVGSINGQFGTPEYIPVHYIFKSISEVELLALYRSSNAALVTSKRDGMNLVAMEYVMAQDLETPGSLILSEFAGASSMLSDALIVNPWDVDAIADAIKQAFEMSFEERYERLSHLQEILSRYSSTKWALAFLKDLEQITQISSKKVVDIQAPPESWPKALHKALQTRKMKVVLDYDGTVVALAKRPELATLLEETKHLLLSLHEKMEVFVISGRSKEFLESQFADMPIGLAAEHGAYFKFPGEAWQSRIASEIQAWYPQIEKVMNDYSDRVPLAWVEKKSASLVWHFRQSPADFANFQAKKLHDELQIGMANEPVSIAMGSNIVEAKAIECNKGSFLRWLLQLGNTDAGSIICIGDDRTDEDMFRALGETGFSIKVGPGITEAHYRLRNQKEVIAFLHELVIAKASIVASKHFEQRRENDATY</sequence>
<dbReference type="GO" id="GO:0003825">
    <property type="term" value="F:alpha,alpha-trehalose-phosphate synthase (UDP-forming) activity"/>
    <property type="evidence" value="ECO:0007669"/>
    <property type="project" value="TreeGrafter"/>
</dbReference>
<accession>A0A150WCJ0</accession>
<dbReference type="Pfam" id="PF00982">
    <property type="entry name" value="Glyco_transf_20"/>
    <property type="match status" value="1"/>
</dbReference>
<dbReference type="PANTHER" id="PTHR10788">
    <property type="entry name" value="TREHALOSE-6-PHOSPHATE SYNTHASE"/>
    <property type="match status" value="1"/>
</dbReference>
<dbReference type="Gene3D" id="3.40.50.2000">
    <property type="entry name" value="Glycogen Phosphorylase B"/>
    <property type="match status" value="2"/>
</dbReference>
<protein>
    <submittedName>
        <fullName evidence="3">Uncharacterized protein</fullName>
    </submittedName>
</protein>
<dbReference type="EMBL" id="LUKF01000019">
    <property type="protein sequence ID" value="KYG60578.1"/>
    <property type="molecule type" value="Genomic_DNA"/>
</dbReference>
<evidence type="ECO:0000256" key="2">
    <source>
        <dbReference type="ARBA" id="ARBA00008799"/>
    </source>
</evidence>
<comment type="similarity">
    <text evidence="2">Belongs to the glycosyltransferase 20 family.</text>
</comment>
<evidence type="ECO:0000313" key="4">
    <source>
        <dbReference type="Proteomes" id="UP000075391"/>
    </source>
</evidence>
<dbReference type="Gene3D" id="3.30.70.1020">
    <property type="entry name" value="Trehalose-6-phosphate phosphatase related protein, domain 2"/>
    <property type="match status" value="1"/>
</dbReference>
<dbReference type="InterPro" id="IPR003337">
    <property type="entry name" value="Trehalose_PPase"/>
</dbReference>
<reference evidence="3 4" key="1">
    <citation type="submission" date="2016-03" db="EMBL/GenBank/DDBJ databases">
        <authorList>
            <person name="Ploux O."/>
        </authorList>
    </citation>
    <scope>NUCLEOTIDE SEQUENCE [LARGE SCALE GENOMIC DNA]</scope>
    <source>
        <strain evidence="3 4">BER2</strain>
    </source>
</reference>
<dbReference type="GO" id="GO:0005829">
    <property type="term" value="C:cytosol"/>
    <property type="evidence" value="ECO:0007669"/>
    <property type="project" value="TreeGrafter"/>
</dbReference>
<dbReference type="Gene3D" id="3.40.50.1000">
    <property type="entry name" value="HAD superfamily/HAD-like"/>
    <property type="match status" value="1"/>
</dbReference>
<evidence type="ECO:0000256" key="1">
    <source>
        <dbReference type="ARBA" id="ARBA00006330"/>
    </source>
</evidence>
<comment type="caution">
    <text evidence="3">The sequence shown here is derived from an EMBL/GenBank/DDBJ whole genome shotgun (WGS) entry which is preliminary data.</text>
</comment>
<dbReference type="PANTHER" id="PTHR10788:SF106">
    <property type="entry name" value="BCDNA.GH08860"/>
    <property type="match status" value="1"/>
</dbReference>
<dbReference type="InterPro" id="IPR006379">
    <property type="entry name" value="HAD-SF_hydro_IIB"/>
</dbReference>
<dbReference type="InterPro" id="IPR036412">
    <property type="entry name" value="HAD-like_sf"/>
</dbReference>
<dbReference type="RefSeq" id="WP_063244857.1">
    <property type="nucleotide sequence ID" value="NZ_LUKF01000019.1"/>
</dbReference>
<dbReference type="CDD" id="cd01627">
    <property type="entry name" value="HAD_TPP"/>
    <property type="match status" value="1"/>
</dbReference>
<dbReference type="InterPro" id="IPR023214">
    <property type="entry name" value="HAD_sf"/>
</dbReference>
<dbReference type="InterPro" id="IPR001830">
    <property type="entry name" value="Glyco_trans_20"/>
</dbReference>
<name>A0A150WCJ0_BDEBC</name>
<dbReference type="NCBIfam" id="TIGR00685">
    <property type="entry name" value="T6PP"/>
    <property type="match status" value="1"/>
</dbReference>
<dbReference type="NCBIfam" id="NF011071">
    <property type="entry name" value="PRK14501.1"/>
    <property type="match status" value="1"/>
</dbReference>
<dbReference type="OrthoDB" id="9815690at2"/>
<gene>
    <name evidence="3" type="ORF">AZI85_11250</name>
</gene>
<dbReference type="SUPFAM" id="SSF53756">
    <property type="entry name" value="UDP-Glycosyltransferase/glycogen phosphorylase"/>
    <property type="match status" value="1"/>
</dbReference>
<dbReference type="CDD" id="cd03788">
    <property type="entry name" value="GT20_TPS"/>
    <property type="match status" value="1"/>
</dbReference>
<dbReference type="NCBIfam" id="TIGR01484">
    <property type="entry name" value="HAD-SF-IIB"/>
    <property type="match status" value="1"/>
</dbReference>
<comment type="similarity">
    <text evidence="1">In the C-terminal section; belongs to the trehalose phosphatase family.</text>
</comment>
<dbReference type="SUPFAM" id="SSF56784">
    <property type="entry name" value="HAD-like"/>
    <property type="match status" value="1"/>
</dbReference>
<dbReference type="AlphaFoldDB" id="A0A150WCJ0"/>
<organism evidence="3 4">
    <name type="scientific">Bdellovibrio bacteriovorus</name>
    <dbReference type="NCBI Taxonomy" id="959"/>
    <lineage>
        <taxon>Bacteria</taxon>
        <taxon>Pseudomonadati</taxon>
        <taxon>Bdellovibrionota</taxon>
        <taxon>Bdellovibrionia</taxon>
        <taxon>Bdellovibrionales</taxon>
        <taxon>Pseudobdellovibrionaceae</taxon>
        <taxon>Bdellovibrio</taxon>
    </lineage>
</organism>
<proteinExistence type="inferred from homology"/>